<evidence type="ECO:0000313" key="3">
    <source>
        <dbReference type="EMBL" id="OVA10551.1"/>
    </source>
</evidence>
<evidence type="ECO:0000259" key="2">
    <source>
        <dbReference type="Pfam" id="PF14438"/>
    </source>
</evidence>
<proteinExistence type="predicted"/>
<protein>
    <submittedName>
        <fullName evidence="3">Ataxin 2</fullName>
    </submittedName>
</protein>
<dbReference type="GO" id="GO:0034063">
    <property type="term" value="P:stress granule assembly"/>
    <property type="evidence" value="ECO:0007669"/>
    <property type="project" value="TreeGrafter"/>
</dbReference>
<dbReference type="GO" id="GO:0003729">
    <property type="term" value="F:mRNA binding"/>
    <property type="evidence" value="ECO:0007669"/>
    <property type="project" value="TreeGrafter"/>
</dbReference>
<dbReference type="AlphaFoldDB" id="A0A200QJD0"/>
<feature type="compositionally biased region" description="Polar residues" evidence="1">
    <location>
        <begin position="149"/>
        <end position="163"/>
    </location>
</feature>
<accession>A0A200QJD0</accession>
<dbReference type="STRING" id="56857.A0A200QJD0"/>
<organism evidence="3 4">
    <name type="scientific">Macleaya cordata</name>
    <name type="common">Five-seeded plume-poppy</name>
    <name type="synonym">Bocconia cordata</name>
    <dbReference type="NCBI Taxonomy" id="56857"/>
    <lineage>
        <taxon>Eukaryota</taxon>
        <taxon>Viridiplantae</taxon>
        <taxon>Streptophyta</taxon>
        <taxon>Embryophyta</taxon>
        <taxon>Tracheophyta</taxon>
        <taxon>Spermatophyta</taxon>
        <taxon>Magnoliopsida</taxon>
        <taxon>Ranunculales</taxon>
        <taxon>Papaveraceae</taxon>
        <taxon>Papaveroideae</taxon>
        <taxon>Macleaya</taxon>
    </lineage>
</organism>
<evidence type="ECO:0000256" key="1">
    <source>
        <dbReference type="SAM" id="MobiDB-lite"/>
    </source>
</evidence>
<dbReference type="InterPro" id="IPR025852">
    <property type="entry name" value="SM_dom_ATX"/>
</dbReference>
<comment type="caution">
    <text evidence="3">The sequence shown here is derived from an EMBL/GenBank/DDBJ whole genome shotgun (WGS) entry which is preliminary data.</text>
</comment>
<gene>
    <name evidence="3" type="ORF">BVC80_8987g24</name>
</gene>
<dbReference type="GO" id="GO:0010494">
    <property type="term" value="C:cytoplasmic stress granule"/>
    <property type="evidence" value="ECO:0007669"/>
    <property type="project" value="TreeGrafter"/>
</dbReference>
<dbReference type="PANTHER" id="PTHR12854">
    <property type="entry name" value="ATAXIN 2-RELATED"/>
    <property type="match status" value="1"/>
</dbReference>
<dbReference type="Proteomes" id="UP000195402">
    <property type="component" value="Unassembled WGS sequence"/>
</dbReference>
<reference evidence="3 4" key="1">
    <citation type="journal article" date="2017" name="Mol. Plant">
        <title>The Genome of Medicinal Plant Macleaya cordata Provides New Insights into Benzylisoquinoline Alkaloids Metabolism.</title>
        <authorList>
            <person name="Liu X."/>
            <person name="Liu Y."/>
            <person name="Huang P."/>
            <person name="Ma Y."/>
            <person name="Qing Z."/>
            <person name="Tang Q."/>
            <person name="Cao H."/>
            <person name="Cheng P."/>
            <person name="Zheng Y."/>
            <person name="Yuan Z."/>
            <person name="Zhou Y."/>
            <person name="Liu J."/>
            <person name="Tang Z."/>
            <person name="Zhuo Y."/>
            <person name="Zhang Y."/>
            <person name="Yu L."/>
            <person name="Huang J."/>
            <person name="Yang P."/>
            <person name="Peng Q."/>
            <person name="Zhang J."/>
            <person name="Jiang W."/>
            <person name="Zhang Z."/>
            <person name="Lin K."/>
            <person name="Ro D.K."/>
            <person name="Chen X."/>
            <person name="Xiong X."/>
            <person name="Shang Y."/>
            <person name="Huang S."/>
            <person name="Zeng J."/>
        </authorList>
    </citation>
    <scope>NUCLEOTIDE SEQUENCE [LARGE SCALE GENOMIC DNA]</scope>
    <source>
        <strain evidence="4">cv. BLH2017</strain>
        <tissue evidence="3">Root</tissue>
    </source>
</reference>
<dbReference type="Pfam" id="PF14438">
    <property type="entry name" value="SM-ATX"/>
    <property type="match status" value="1"/>
</dbReference>
<feature type="compositionally biased region" description="Basic and acidic residues" evidence="1">
    <location>
        <begin position="125"/>
        <end position="135"/>
    </location>
</feature>
<keyword evidence="4" id="KW-1185">Reference proteome</keyword>
<dbReference type="InParanoid" id="A0A200QJD0"/>
<sequence length="580" mass="61389">MGCQERDLSEETSVSSSLSDALLFTTMCIIGLPVEVQVKDGSIYSGIFHTACAEKDYGIVLKKARMTKKGKRDVNLANGSVIDTLVVLSGDLVQVIAKGVMLPADGIVGNVTGEDVPAVNGSNRPPERPQNELKMMKSSKAAPTKRKQISQTRSYNQNKNKNGYGSRHIDVDEGQIMRAVAAKSVESAVEVVNGKADGVHSTRVEEASTVPVITVDEGQAGEDKLQGKNNGFSQKFEARKDETIHGQCSTSTNASTIHCYTLQDASLPQLESVNGGHVEISAKMSLDRKPSGSHVPSYGNPDIHDCERPTVTDFSSSDAPEISTSSTTVVDISQSCSNPLASPTVSVASKVSNTNSKDFKLNPGAKTFSPIFAIPRSAAPPAAATVPSMAYVPNSATVVPVAGAQPETGINPFAPQSSLPIKFVHYNNLVAVNDVSGSQYHPQPIVGHVGSRPQPVRYASHYAPFQAAPTYVHPNSQSVMVSRLGQLVYVHPVSHDVIQSATTPAAHPLFAPSLAHLPKQQGIAAAQGLPIRVTPPSFIASSGQQPFTVPVHIPLSQPPFQSVRPIQVPGANSHFVNGAI</sequence>
<dbReference type="FunCoup" id="A0A200QJD0">
    <property type="interactions" value="1512"/>
</dbReference>
<dbReference type="EMBL" id="MVGT01001898">
    <property type="protein sequence ID" value="OVA10551.1"/>
    <property type="molecule type" value="Genomic_DNA"/>
</dbReference>
<dbReference type="PANTHER" id="PTHR12854:SF12">
    <property type="entry name" value="POLYADENYLATE-BINDING PROTEIN INTERACTING PROTEIN"/>
    <property type="match status" value="1"/>
</dbReference>
<feature type="region of interest" description="Disordered" evidence="1">
    <location>
        <begin position="286"/>
        <end position="305"/>
    </location>
</feature>
<dbReference type="OrthoDB" id="2275718at2759"/>
<dbReference type="InterPro" id="IPR045117">
    <property type="entry name" value="ATXN2-like"/>
</dbReference>
<evidence type="ECO:0000313" key="4">
    <source>
        <dbReference type="Proteomes" id="UP000195402"/>
    </source>
</evidence>
<dbReference type="OMA" id="QNVMVGR"/>
<feature type="domain" description="Ataxin 2 SM" evidence="2">
    <location>
        <begin position="20"/>
        <end position="98"/>
    </location>
</feature>
<feature type="region of interest" description="Disordered" evidence="1">
    <location>
        <begin position="114"/>
        <end position="167"/>
    </location>
</feature>
<name>A0A200QJD0_MACCD</name>